<name>A0A8T7LTP1_9CHLR</name>
<organism evidence="1 3">
    <name type="scientific">Candidatus Chlorohelix allophototropha</name>
    <dbReference type="NCBI Taxonomy" id="3003348"/>
    <lineage>
        <taxon>Bacteria</taxon>
        <taxon>Bacillati</taxon>
        <taxon>Chloroflexota</taxon>
        <taxon>Chloroflexia</taxon>
        <taxon>Candidatus Chloroheliales</taxon>
        <taxon>Candidatus Chloroheliaceae</taxon>
        <taxon>Candidatus Chlorohelix</taxon>
    </lineage>
</organism>
<reference evidence="1 3" key="1">
    <citation type="submission" date="2020-06" db="EMBL/GenBank/DDBJ databases">
        <title>Anoxygenic phototrophic Chloroflexota member uses a Type I reaction center.</title>
        <authorList>
            <person name="Tsuji J.M."/>
            <person name="Shaw N.A."/>
            <person name="Nagashima S."/>
            <person name="Venkiteswaran J."/>
            <person name="Schiff S.L."/>
            <person name="Hanada S."/>
            <person name="Tank M."/>
            <person name="Neufeld J.D."/>
        </authorList>
    </citation>
    <scope>NUCLEOTIDE SEQUENCE [LARGE SCALE GENOMIC DNA]</scope>
    <source>
        <strain evidence="1">L227-S17</strain>
    </source>
</reference>
<gene>
    <name evidence="1" type="ORF">HXX08_05895</name>
    <name evidence="2" type="ORF">OZ401_000526</name>
</gene>
<evidence type="ECO:0000313" key="1">
    <source>
        <dbReference type="EMBL" id="NWJ45394.1"/>
    </source>
</evidence>
<reference evidence="2" key="2">
    <citation type="journal article" date="2024" name="Nature">
        <title>Anoxygenic phototroph of the Chloroflexota uses a type I reaction centre.</title>
        <authorList>
            <person name="Tsuji J.M."/>
            <person name="Shaw N.A."/>
            <person name="Nagashima S."/>
            <person name="Venkiteswaran J.J."/>
            <person name="Schiff S.L."/>
            <person name="Watanabe T."/>
            <person name="Fukui M."/>
            <person name="Hanada S."/>
            <person name="Tank M."/>
            <person name="Neufeld J.D."/>
        </authorList>
    </citation>
    <scope>NUCLEOTIDE SEQUENCE</scope>
    <source>
        <strain evidence="2">L227-S17</strain>
    </source>
</reference>
<proteinExistence type="predicted"/>
<evidence type="ECO:0000313" key="2">
    <source>
        <dbReference type="EMBL" id="WJW67266.1"/>
    </source>
</evidence>
<evidence type="ECO:0000313" key="3">
    <source>
        <dbReference type="Proteomes" id="UP000521676"/>
    </source>
</evidence>
<dbReference type="EMBL" id="CP128399">
    <property type="protein sequence ID" value="WJW67266.1"/>
    <property type="molecule type" value="Genomic_DNA"/>
</dbReference>
<dbReference type="Proteomes" id="UP001431572">
    <property type="component" value="Chromosome 1"/>
</dbReference>
<protein>
    <submittedName>
        <fullName evidence="1">Uncharacterized protein</fullName>
    </submittedName>
</protein>
<accession>A0A8T7LTP1</accession>
<evidence type="ECO:0000313" key="4">
    <source>
        <dbReference type="Proteomes" id="UP001431572"/>
    </source>
</evidence>
<keyword evidence="4" id="KW-1185">Reference proteome</keyword>
<dbReference type="RefSeq" id="WP_341469165.1">
    <property type="nucleotide sequence ID" value="NZ_CP128399.1"/>
</dbReference>
<dbReference type="Proteomes" id="UP000521676">
    <property type="component" value="Unassembled WGS sequence"/>
</dbReference>
<sequence>MNMEGFFLNDEPPNPGETLGKLHEKIDPFFETLAENVKGSHIGGRALVLDVLLKPKPALIKDGFADIVVGVTFRDPLYGAGAARDLPRKGKELIDYAHTRFGQYGALPLLLVYPGFFSHMRNEQKQRLGEATGFFERLMAQFNVGELKPEAKNLVLTFGGTRYWDSVFGVNSERSYHFTPLIF</sequence>
<dbReference type="EMBL" id="JACATZ010000001">
    <property type="protein sequence ID" value="NWJ45394.1"/>
    <property type="molecule type" value="Genomic_DNA"/>
</dbReference>
<dbReference type="AlphaFoldDB" id="A0A8T7LTP1"/>